<feature type="domain" description="Histidine kinase" evidence="7">
    <location>
        <begin position="339"/>
        <end position="558"/>
    </location>
</feature>
<keyword evidence="6" id="KW-0902">Two-component regulatory system</keyword>
<dbReference type="Gene3D" id="1.10.287.130">
    <property type="match status" value="1"/>
</dbReference>
<dbReference type="InterPro" id="IPR036097">
    <property type="entry name" value="HisK_dim/P_sf"/>
</dbReference>
<gene>
    <name evidence="8" type="ORF">XM38_011920</name>
</gene>
<dbReference type="SUPFAM" id="SSF54631">
    <property type="entry name" value="CBS-domain pair"/>
    <property type="match status" value="1"/>
</dbReference>
<dbReference type="Pfam" id="PF00512">
    <property type="entry name" value="HisKA"/>
    <property type="match status" value="1"/>
</dbReference>
<dbReference type="GO" id="GO:0000155">
    <property type="term" value="F:phosphorelay sensor kinase activity"/>
    <property type="evidence" value="ECO:0007669"/>
    <property type="project" value="InterPro"/>
</dbReference>
<dbReference type="PANTHER" id="PTHR43711">
    <property type="entry name" value="TWO-COMPONENT HISTIDINE KINASE"/>
    <property type="match status" value="1"/>
</dbReference>
<proteinExistence type="predicted"/>
<accession>A0A1Z3HJ17</accession>
<dbReference type="PROSITE" id="PS50109">
    <property type="entry name" value="HIS_KIN"/>
    <property type="match status" value="1"/>
</dbReference>
<keyword evidence="4" id="KW-0808">Transferase</keyword>
<dbReference type="InterPro" id="IPR003594">
    <property type="entry name" value="HATPase_dom"/>
</dbReference>
<evidence type="ECO:0000313" key="9">
    <source>
        <dbReference type="Proteomes" id="UP000191901"/>
    </source>
</evidence>
<dbReference type="STRING" id="1641165.XM38_14625"/>
<evidence type="ECO:0000259" key="7">
    <source>
        <dbReference type="PROSITE" id="PS50109"/>
    </source>
</evidence>
<keyword evidence="3" id="KW-0597">Phosphoprotein</keyword>
<evidence type="ECO:0000256" key="2">
    <source>
        <dbReference type="ARBA" id="ARBA00012438"/>
    </source>
</evidence>
<dbReference type="CDD" id="cd00075">
    <property type="entry name" value="HATPase"/>
    <property type="match status" value="1"/>
</dbReference>
<name>A0A1Z3HJ17_9CYAN</name>
<dbReference type="InterPro" id="IPR046342">
    <property type="entry name" value="CBS_dom_sf"/>
</dbReference>
<dbReference type="Proteomes" id="UP000191901">
    <property type="component" value="Chromosome"/>
</dbReference>
<dbReference type="InterPro" id="IPR011006">
    <property type="entry name" value="CheY-like_superfamily"/>
</dbReference>
<dbReference type="SUPFAM" id="SSF55874">
    <property type="entry name" value="ATPase domain of HSP90 chaperone/DNA topoisomerase II/histidine kinase"/>
    <property type="match status" value="1"/>
</dbReference>
<evidence type="ECO:0000313" key="8">
    <source>
        <dbReference type="EMBL" id="ASC70256.1"/>
    </source>
</evidence>
<dbReference type="InterPro" id="IPR003661">
    <property type="entry name" value="HisK_dim/P_dom"/>
</dbReference>
<evidence type="ECO:0000256" key="5">
    <source>
        <dbReference type="ARBA" id="ARBA00022777"/>
    </source>
</evidence>
<dbReference type="InterPro" id="IPR005467">
    <property type="entry name" value="His_kinase_dom"/>
</dbReference>
<evidence type="ECO:0000256" key="4">
    <source>
        <dbReference type="ARBA" id="ARBA00022679"/>
    </source>
</evidence>
<dbReference type="InterPro" id="IPR036890">
    <property type="entry name" value="HATPase_C_sf"/>
</dbReference>
<protein>
    <recommendedName>
        <fullName evidence="2">histidine kinase</fullName>
        <ecNumber evidence="2">2.7.13.3</ecNumber>
    </recommendedName>
</protein>
<reference evidence="8 9" key="1">
    <citation type="journal article" date="2016" name="Biochim. Biophys. Acta">
        <title>Characterization of red-shifted phycobilisomes isolated from the chlorophyll f-containing cyanobacterium Halomicronema hongdechloris.</title>
        <authorList>
            <person name="Li Y."/>
            <person name="Lin Y."/>
            <person name="Garvey C.J."/>
            <person name="Birch D."/>
            <person name="Corkery R.W."/>
            <person name="Loughlin P.C."/>
            <person name="Scheer H."/>
            <person name="Willows R.D."/>
            <person name="Chen M."/>
        </authorList>
    </citation>
    <scope>NUCLEOTIDE SEQUENCE [LARGE SCALE GENOMIC DNA]</scope>
    <source>
        <strain evidence="8 9">C2206</strain>
    </source>
</reference>
<dbReference type="SMART" id="SM00388">
    <property type="entry name" value="HisKA"/>
    <property type="match status" value="1"/>
</dbReference>
<dbReference type="Gene3D" id="3.30.565.10">
    <property type="entry name" value="Histidine kinase-like ATPase, C-terminal domain"/>
    <property type="match status" value="1"/>
</dbReference>
<dbReference type="RefSeq" id="WP_088429313.1">
    <property type="nucleotide sequence ID" value="NZ_CP021983.2"/>
</dbReference>
<dbReference type="CDD" id="cd00082">
    <property type="entry name" value="HisKA"/>
    <property type="match status" value="1"/>
</dbReference>
<dbReference type="OrthoDB" id="510512at2"/>
<dbReference type="Pfam" id="PF02518">
    <property type="entry name" value="HATPase_c"/>
    <property type="match status" value="1"/>
</dbReference>
<evidence type="ECO:0000256" key="6">
    <source>
        <dbReference type="ARBA" id="ARBA00023012"/>
    </source>
</evidence>
<evidence type="ECO:0000256" key="1">
    <source>
        <dbReference type="ARBA" id="ARBA00000085"/>
    </source>
</evidence>
<dbReference type="InterPro" id="IPR050736">
    <property type="entry name" value="Sensor_HK_Regulatory"/>
</dbReference>
<dbReference type="EC" id="2.7.13.3" evidence="2"/>
<keyword evidence="9" id="KW-1185">Reference proteome</keyword>
<dbReference type="EMBL" id="CP021983">
    <property type="protein sequence ID" value="ASC70256.1"/>
    <property type="molecule type" value="Genomic_DNA"/>
</dbReference>
<dbReference type="AlphaFoldDB" id="A0A1Z3HJ17"/>
<dbReference type="InterPro" id="IPR004358">
    <property type="entry name" value="Sig_transdc_His_kin-like_C"/>
</dbReference>
<dbReference type="SUPFAM" id="SSF52172">
    <property type="entry name" value="CheY-like"/>
    <property type="match status" value="1"/>
</dbReference>
<evidence type="ECO:0000256" key="3">
    <source>
        <dbReference type="ARBA" id="ARBA00022553"/>
    </source>
</evidence>
<dbReference type="SMART" id="SM00387">
    <property type="entry name" value="HATPase_c"/>
    <property type="match status" value="1"/>
</dbReference>
<dbReference type="SUPFAM" id="SSF47384">
    <property type="entry name" value="Homodimeric domain of signal transducing histidine kinase"/>
    <property type="match status" value="1"/>
</dbReference>
<keyword evidence="5 8" id="KW-0418">Kinase</keyword>
<organism evidence="8 9">
    <name type="scientific">Halomicronema hongdechloris C2206</name>
    <dbReference type="NCBI Taxonomy" id="1641165"/>
    <lineage>
        <taxon>Bacteria</taxon>
        <taxon>Bacillati</taxon>
        <taxon>Cyanobacteriota</taxon>
        <taxon>Cyanophyceae</taxon>
        <taxon>Nodosilineales</taxon>
        <taxon>Nodosilineaceae</taxon>
        <taxon>Halomicronema</taxon>
    </lineage>
</organism>
<sequence length="832" mass="92172">MPSLLQFLSCAPSCHQLTSLATVVEQLGTGQHDVIVVLEHPAFPIGLIRAGRLMAYVLSHLSNEAVYHGASTAASMSVAQLTQHSSELSARLTQTLVMDCKELVESVAVIPHHWSLAEFWTSLADGDASHWAVVDAQQTYLGLIECRRLLPFLRWPWNQTPPALAPRTPALPSQTGPFQEWLTLLDAVPMPLMLQWGTEQSSFFNLTWRSRLGADFMPTGLTQNLVPPSCDTRLLAATPSLSNDNQQILQHLSGLPGRWQYLPPTDYPLGDGSWQRWAFLKLPLSFANGLDRALSGSTQSLSGDELRDSWLVIAYQPLAETDPQTQGIVDADDADWLVGLGHDLKTPLTSLLGLSNLLQNQRLGTLTDKQRRYVDLIHRNARELMTLVDQMSDWMRLSRGQLALNSEWLNLETLCQQVLVPRLDAQESWTEYVTVAGSEADPRERLSQHRIFADPSRLHQMLDHLIDNAQRHTPSDTPWGMRIERWGSWLGLIVWDRGEGIAINEQSHLLTTPAMAQGGTGLGLPLTRQLARLHGGDLSFVSYPHQGSEFTLLLPAPALTQPPGQPVLEPMTRLLVLAAVDPVLIKAVTEGVRSSSYRVVVARSWPEAQDMVSRLQPEALLLQWQGLGMADRQHSLMAMSQAQPCAMIALTPHPPEETAAEVLSGWIPTPVAIAELPIHLNTLLFPTPQPEVLRQRTVLLLRPEPSFADSSKPDGLNLSSWLHRYQCRVLEVDDLEQASLISRVWHPDVMLLDPDIPDVAAYLQALSQQDRLLRIPLITLSNDATQAANHYVQLMVFPCLIKGALDQAGLQETTANTLMQVMAVAIDAHDSA</sequence>
<dbReference type="KEGG" id="hhg:XM38_011920"/>
<comment type="catalytic activity">
    <reaction evidence="1">
        <text>ATP + protein L-histidine = ADP + protein N-phospho-L-histidine.</text>
        <dbReference type="EC" id="2.7.13.3"/>
    </reaction>
</comment>
<dbReference type="PANTHER" id="PTHR43711:SF26">
    <property type="entry name" value="SENSOR HISTIDINE KINASE RCSC"/>
    <property type="match status" value="1"/>
</dbReference>
<dbReference type="PRINTS" id="PR00344">
    <property type="entry name" value="BCTRLSENSOR"/>
</dbReference>